<dbReference type="SUPFAM" id="SSF56801">
    <property type="entry name" value="Acetyl-CoA synthetase-like"/>
    <property type="match status" value="1"/>
</dbReference>
<dbReference type="EC" id="6.2.1.44" evidence="4"/>
<comment type="caution">
    <text evidence="8">The sequence shown here is derived from an EMBL/GenBank/DDBJ whole genome shotgun (WGS) entry which is preliminary data.</text>
</comment>
<dbReference type="InterPro" id="IPR045851">
    <property type="entry name" value="AMP-bd_C_sf"/>
</dbReference>
<dbReference type="EMBL" id="JACIJC010000001">
    <property type="protein sequence ID" value="MBB5684825.1"/>
    <property type="molecule type" value="Genomic_DNA"/>
</dbReference>
<feature type="domain" description="AMP-dependent synthetase/ligase" evidence="6">
    <location>
        <begin position="37"/>
        <end position="398"/>
    </location>
</feature>
<evidence type="ECO:0000259" key="7">
    <source>
        <dbReference type="Pfam" id="PF13193"/>
    </source>
</evidence>
<organism evidence="8 9">
    <name type="scientific">Sphingobium boeckii</name>
    <dbReference type="NCBI Taxonomy" id="1082345"/>
    <lineage>
        <taxon>Bacteria</taxon>
        <taxon>Pseudomonadati</taxon>
        <taxon>Pseudomonadota</taxon>
        <taxon>Alphaproteobacteria</taxon>
        <taxon>Sphingomonadales</taxon>
        <taxon>Sphingomonadaceae</taxon>
        <taxon>Sphingobium</taxon>
    </lineage>
</organism>
<name>A0A7W9AFT3_9SPHN</name>
<evidence type="ECO:0000313" key="9">
    <source>
        <dbReference type="Proteomes" id="UP000549617"/>
    </source>
</evidence>
<dbReference type="GO" id="GO:0031956">
    <property type="term" value="F:medium-chain fatty acid-CoA ligase activity"/>
    <property type="evidence" value="ECO:0007669"/>
    <property type="project" value="TreeGrafter"/>
</dbReference>
<comment type="similarity">
    <text evidence="1">Belongs to the ATP-dependent AMP-binding enzyme family.</text>
</comment>
<evidence type="ECO:0000256" key="5">
    <source>
        <dbReference type="ARBA" id="ARBA00067668"/>
    </source>
</evidence>
<keyword evidence="9" id="KW-1185">Reference proteome</keyword>
<dbReference type="Gene3D" id="3.40.50.12780">
    <property type="entry name" value="N-terminal domain of ligase-like"/>
    <property type="match status" value="1"/>
</dbReference>
<dbReference type="InterPro" id="IPR020845">
    <property type="entry name" value="AMP-binding_CS"/>
</dbReference>
<dbReference type="AlphaFoldDB" id="A0A7W9AFT3"/>
<feature type="domain" description="AMP-binding enzyme C-terminal" evidence="7">
    <location>
        <begin position="449"/>
        <end position="525"/>
    </location>
</feature>
<comment type="catalytic activity">
    <reaction evidence="3">
        <text>3-(methylsulfanyl)propanoate + ATP + CoA = 3-(methylsulfanyl)propanoyl-CoA + AMP + diphosphate</text>
        <dbReference type="Rhea" id="RHEA:43052"/>
        <dbReference type="ChEBI" id="CHEBI:30616"/>
        <dbReference type="ChEBI" id="CHEBI:33019"/>
        <dbReference type="ChEBI" id="CHEBI:49016"/>
        <dbReference type="ChEBI" id="CHEBI:57287"/>
        <dbReference type="ChEBI" id="CHEBI:82815"/>
        <dbReference type="ChEBI" id="CHEBI:456215"/>
        <dbReference type="EC" id="6.2.1.44"/>
    </reaction>
    <physiologicalReaction direction="left-to-right" evidence="3">
        <dbReference type="Rhea" id="RHEA:43053"/>
    </physiologicalReaction>
</comment>
<dbReference type="Pfam" id="PF13193">
    <property type="entry name" value="AMP-binding_C"/>
    <property type="match status" value="1"/>
</dbReference>
<dbReference type="Gene3D" id="3.30.300.30">
    <property type="match status" value="1"/>
</dbReference>
<sequence>MTVADLNWRNGTIPPHLQRYDGTGVWRDRPFGDIARDRAMSRPEAIAFAGAEIRTVADIVGDAEALAAGLLYIGLTEGDVVGFQLPNWEECAVINLAAAMAGLVVNPISPIYRDVEVQQMLADSGCRAVFLTSMHRRFDYSAMIGRIRPSLPSLDHVIHVREDAPTSYDALIEVGRGRALGTPAPAAAAVKLLLYTSGTTGRAKAVLHSHNSTARFVDACTRHWSVSEGETILMPSPVTHITGYSFGLEMPFLSGTQTILMEAWDADEAIRLIDRHQVTGTISATPFLQELTRAARAAGNHLPSLRFFACGGAAVPPEIIRDANANMAAEPGFRVFGCSELPMITLDWRGADQGERAATTDGEPIDYEVLVVDDSGAILPAGKEGEILARGPSMFIGYADPAQTSEVITPEGYFRTGDLGMLTTENALLISGRKKDLIIRGGENISAKEIEDVLHRCPGILEAAVVAMPHERLGEGVCAYVVTSLDHTPTERAIIDFVIAQGLARQKTPERVVIVEALPRTITGKIRKDQLRSDARALKAALAPMSPA</sequence>
<dbReference type="InterPro" id="IPR042099">
    <property type="entry name" value="ANL_N_sf"/>
</dbReference>
<evidence type="ECO:0000256" key="2">
    <source>
        <dbReference type="ARBA" id="ARBA00022598"/>
    </source>
</evidence>
<evidence type="ECO:0000256" key="3">
    <source>
        <dbReference type="ARBA" id="ARBA00051915"/>
    </source>
</evidence>
<evidence type="ECO:0000259" key="6">
    <source>
        <dbReference type="Pfam" id="PF00501"/>
    </source>
</evidence>
<reference evidence="8 9" key="1">
    <citation type="submission" date="2020-08" db="EMBL/GenBank/DDBJ databases">
        <title>Genomic Encyclopedia of Type Strains, Phase IV (KMG-IV): sequencing the most valuable type-strain genomes for metagenomic binning, comparative biology and taxonomic classification.</title>
        <authorList>
            <person name="Goeker M."/>
        </authorList>
    </citation>
    <scope>NUCLEOTIDE SEQUENCE [LARGE SCALE GENOMIC DNA]</scope>
    <source>
        <strain evidence="8 9">DSM 25079</strain>
    </source>
</reference>
<dbReference type="FunFam" id="3.30.300.30:FF:000008">
    <property type="entry name" value="2,3-dihydroxybenzoate-AMP ligase"/>
    <property type="match status" value="1"/>
</dbReference>
<protein>
    <recommendedName>
        <fullName evidence="5">3-methylmercaptopropionyl-CoA ligase</fullName>
        <ecNumber evidence="4">6.2.1.44</ecNumber>
    </recommendedName>
</protein>
<dbReference type="PROSITE" id="PS00455">
    <property type="entry name" value="AMP_BINDING"/>
    <property type="match status" value="1"/>
</dbReference>
<dbReference type="PANTHER" id="PTHR43201">
    <property type="entry name" value="ACYL-COA SYNTHETASE"/>
    <property type="match status" value="1"/>
</dbReference>
<gene>
    <name evidence="8" type="ORF">FHS49_000816</name>
</gene>
<keyword evidence="2 8" id="KW-0436">Ligase</keyword>
<accession>A0A7W9AFT3</accession>
<dbReference type="Pfam" id="PF00501">
    <property type="entry name" value="AMP-binding"/>
    <property type="match status" value="1"/>
</dbReference>
<dbReference type="InterPro" id="IPR000873">
    <property type="entry name" value="AMP-dep_synth/lig_dom"/>
</dbReference>
<evidence type="ECO:0000256" key="4">
    <source>
        <dbReference type="ARBA" id="ARBA00066616"/>
    </source>
</evidence>
<dbReference type="Proteomes" id="UP000549617">
    <property type="component" value="Unassembled WGS sequence"/>
</dbReference>
<evidence type="ECO:0000313" key="8">
    <source>
        <dbReference type="EMBL" id="MBB5684825.1"/>
    </source>
</evidence>
<proteinExistence type="inferred from homology"/>
<dbReference type="RefSeq" id="WP_184015459.1">
    <property type="nucleotide sequence ID" value="NZ_JACIJC010000001.1"/>
</dbReference>
<dbReference type="GO" id="GO:0006631">
    <property type="term" value="P:fatty acid metabolic process"/>
    <property type="evidence" value="ECO:0007669"/>
    <property type="project" value="TreeGrafter"/>
</dbReference>
<dbReference type="InterPro" id="IPR025110">
    <property type="entry name" value="AMP-bd_C"/>
</dbReference>
<evidence type="ECO:0000256" key="1">
    <source>
        <dbReference type="ARBA" id="ARBA00006432"/>
    </source>
</evidence>
<dbReference type="PANTHER" id="PTHR43201:SF5">
    <property type="entry name" value="MEDIUM-CHAIN ACYL-COA LIGASE ACSF2, MITOCHONDRIAL"/>
    <property type="match status" value="1"/>
</dbReference>